<name>A0ABN0UIM5_9PSEU</name>
<reference evidence="1 2" key="1">
    <citation type="journal article" date="2019" name="Int. J. Syst. Evol. Microbiol.">
        <title>The Global Catalogue of Microorganisms (GCM) 10K type strain sequencing project: providing services to taxonomists for standard genome sequencing and annotation.</title>
        <authorList>
            <consortium name="The Broad Institute Genomics Platform"/>
            <consortium name="The Broad Institute Genome Sequencing Center for Infectious Disease"/>
            <person name="Wu L."/>
            <person name="Ma J."/>
        </authorList>
    </citation>
    <scope>NUCLEOTIDE SEQUENCE [LARGE SCALE GENOMIC DNA]</scope>
    <source>
        <strain evidence="1 2">JCM 3380</strain>
    </source>
</reference>
<sequence>MAETPHDPVAAVAALDEPTRRRLYDYVVRQPGPVGRDEAAAAVGVPRTTVAFHLDRLVGEGLLEAVHERRTGRTGPGAGRPAKLYRRAPHPVAVSLPENRYELIGLLLADAVDESHTSGESPRVVLERRARELGRELRSGDPVAALERLGFEPRADGDSIVFGNCPFHSLAQRHTELVCGANLCLVEGLLSDTGLRARLDPSPGLCCVRVSEVD</sequence>
<dbReference type="Pfam" id="PF12840">
    <property type="entry name" value="HTH_20"/>
    <property type="match status" value="1"/>
</dbReference>
<organism evidence="1 2">
    <name type="scientific">Saccharothrix mutabilis subsp. mutabilis</name>
    <dbReference type="NCBI Taxonomy" id="66855"/>
    <lineage>
        <taxon>Bacteria</taxon>
        <taxon>Bacillati</taxon>
        <taxon>Actinomycetota</taxon>
        <taxon>Actinomycetes</taxon>
        <taxon>Pseudonocardiales</taxon>
        <taxon>Pseudonocardiaceae</taxon>
        <taxon>Saccharothrix</taxon>
    </lineage>
</organism>
<dbReference type="EMBL" id="BAAABU010000019">
    <property type="protein sequence ID" value="GAA0251873.1"/>
    <property type="molecule type" value="Genomic_DNA"/>
</dbReference>
<evidence type="ECO:0000313" key="1">
    <source>
        <dbReference type="EMBL" id="GAA0251873.1"/>
    </source>
</evidence>
<dbReference type="CDD" id="cd00090">
    <property type="entry name" value="HTH_ARSR"/>
    <property type="match status" value="1"/>
</dbReference>
<dbReference type="Gene3D" id="1.10.10.10">
    <property type="entry name" value="Winged helix-like DNA-binding domain superfamily/Winged helix DNA-binding domain"/>
    <property type="match status" value="1"/>
</dbReference>
<accession>A0ABN0UIM5</accession>
<gene>
    <name evidence="1" type="ORF">GCM10010492_60400</name>
</gene>
<dbReference type="SUPFAM" id="SSF46785">
    <property type="entry name" value="Winged helix' DNA-binding domain"/>
    <property type="match status" value="1"/>
</dbReference>
<dbReference type="InterPro" id="IPR036388">
    <property type="entry name" value="WH-like_DNA-bd_sf"/>
</dbReference>
<protein>
    <submittedName>
        <fullName evidence="1">Helix-turn-helix domain-containing protein</fullName>
    </submittedName>
</protein>
<comment type="caution">
    <text evidence="1">The sequence shown here is derived from an EMBL/GenBank/DDBJ whole genome shotgun (WGS) entry which is preliminary data.</text>
</comment>
<dbReference type="InterPro" id="IPR036390">
    <property type="entry name" value="WH_DNA-bd_sf"/>
</dbReference>
<evidence type="ECO:0000313" key="2">
    <source>
        <dbReference type="Proteomes" id="UP001500416"/>
    </source>
</evidence>
<dbReference type="RefSeq" id="WP_343937336.1">
    <property type="nucleotide sequence ID" value="NZ_BAAABU010000019.1"/>
</dbReference>
<dbReference type="InterPro" id="IPR011991">
    <property type="entry name" value="ArsR-like_HTH"/>
</dbReference>
<dbReference type="Proteomes" id="UP001500416">
    <property type="component" value="Unassembled WGS sequence"/>
</dbReference>
<proteinExistence type="predicted"/>
<keyword evidence="2" id="KW-1185">Reference proteome</keyword>